<evidence type="ECO:0000313" key="2">
    <source>
        <dbReference type="EMBL" id="MCY6959207.1"/>
    </source>
</evidence>
<evidence type="ECO:0000256" key="1">
    <source>
        <dbReference type="SAM" id="Phobius"/>
    </source>
</evidence>
<reference evidence="2" key="1">
    <citation type="submission" date="2022-12" db="EMBL/GenBank/DDBJ databases">
        <title>Clostridium sp. nov., isolated from industrial wastewater.</title>
        <authorList>
            <person name="Jiayan W."/>
        </authorList>
    </citation>
    <scope>NUCLEOTIDE SEQUENCE</scope>
    <source>
        <strain evidence="2">ZC22-4</strain>
    </source>
</reference>
<name>A0ABT4DA70_9CLOT</name>
<dbReference type="RefSeq" id="WP_268061630.1">
    <property type="nucleotide sequence ID" value="NZ_JAPQFJ010000011.1"/>
</dbReference>
<dbReference type="EMBL" id="JAPQFJ010000011">
    <property type="protein sequence ID" value="MCY6959207.1"/>
    <property type="molecule type" value="Genomic_DNA"/>
</dbReference>
<keyword evidence="1" id="KW-1133">Transmembrane helix</keyword>
<sequence length="195" mass="23178">MKIILINKRRIEIVVIVFVLMISIFGIGKLFEERIKYVSFIQNNISSLKEYKALDGWLTYKLPEKWNTEIENSLGKEIIYHNNFKAEDLAINGVIQVWNIKNNLQEFLENSKQISMKQNNILDYKIKEINIDNKQGYWIRYVILSNDTYYVANEYFVKSDDRIVRISFFVKNQDFKEAFKALFDSIVQTITIHQS</sequence>
<keyword evidence="3" id="KW-1185">Reference proteome</keyword>
<dbReference type="Proteomes" id="UP001144612">
    <property type="component" value="Unassembled WGS sequence"/>
</dbReference>
<evidence type="ECO:0000313" key="3">
    <source>
        <dbReference type="Proteomes" id="UP001144612"/>
    </source>
</evidence>
<proteinExistence type="predicted"/>
<keyword evidence="1" id="KW-0812">Transmembrane</keyword>
<organism evidence="2 3">
    <name type="scientific">Clostridium brassicae</name>
    <dbReference type="NCBI Taxonomy" id="2999072"/>
    <lineage>
        <taxon>Bacteria</taxon>
        <taxon>Bacillati</taxon>
        <taxon>Bacillota</taxon>
        <taxon>Clostridia</taxon>
        <taxon>Eubacteriales</taxon>
        <taxon>Clostridiaceae</taxon>
        <taxon>Clostridium</taxon>
    </lineage>
</organism>
<gene>
    <name evidence="2" type="ORF">OW729_11385</name>
</gene>
<feature type="transmembrane region" description="Helical" evidence="1">
    <location>
        <begin position="12"/>
        <end position="31"/>
    </location>
</feature>
<accession>A0ABT4DA70</accession>
<protein>
    <submittedName>
        <fullName evidence="2">PsbP-related protein</fullName>
    </submittedName>
</protein>
<keyword evidence="1" id="KW-0472">Membrane</keyword>
<comment type="caution">
    <text evidence="2">The sequence shown here is derived from an EMBL/GenBank/DDBJ whole genome shotgun (WGS) entry which is preliminary data.</text>
</comment>